<dbReference type="Gene3D" id="3.40.190.150">
    <property type="entry name" value="Bordetella uptake gene, domain 1"/>
    <property type="match status" value="1"/>
</dbReference>
<dbReference type="PANTHER" id="PTHR42928">
    <property type="entry name" value="TRICARBOXYLATE-BINDING PROTEIN"/>
    <property type="match status" value="1"/>
</dbReference>
<dbReference type="Proteomes" id="UP001184828">
    <property type="component" value="Unassembled WGS sequence"/>
</dbReference>
<organism evidence="3 4">
    <name type="scientific">Variovorax paradoxus</name>
    <dbReference type="NCBI Taxonomy" id="34073"/>
    <lineage>
        <taxon>Bacteria</taxon>
        <taxon>Pseudomonadati</taxon>
        <taxon>Pseudomonadota</taxon>
        <taxon>Betaproteobacteria</taxon>
        <taxon>Burkholderiales</taxon>
        <taxon>Comamonadaceae</taxon>
        <taxon>Variovorax</taxon>
    </lineage>
</organism>
<feature type="chain" id="PRO_5042013325" evidence="2">
    <location>
        <begin position="20"/>
        <end position="316"/>
    </location>
</feature>
<reference evidence="3" key="1">
    <citation type="submission" date="2023-07" db="EMBL/GenBank/DDBJ databases">
        <title>Sorghum-associated microbial communities from plants grown in Nebraska, USA.</title>
        <authorList>
            <person name="Schachtman D."/>
        </authorList>
    </citation>
    <scope>NUCLEOTIDE SEQUENCE</scope>
    <source>
        <strain evidence="3">DS2114</strain>
    </source>
</reference>
<dbReference type="RefSeq" id="WP_261380437.1">
    <property type="nucleotide sequence ID" value="NZ_JAUSRU010000006.1"/>
</dbReference>
<dbReference type="InterPro" id="IPR005064">
    <property type="entry name" value="BUG"/>
</dbReference>
<dbReference type="AlphaFoldDB" id="A0AAE3Y069"/>
<evidence type="ECO:0000256" key="1">
    <source>
        <dbReference type="ARBA" id="ARBA00006987"/>
    </source>
</evidence>
<dbReference type="SUPFAM" id="SSF53850">
    <property type="entry name" value="Periplasmic binding protein-like II"/>
    <property type="match status" value="1"/>
</dbReference>
<dbReference type="Gene3D" id="3.40.190.10">
    <property type="entry name" value="Periplasmic binding protein-like II"/>
    <property type="match status" value="1"/>
</dbReference>
<comment type="caution">
    <text evidence="3">The sequence shown here is derived from an EMBL/GenBank/DDBJ whole genome shotgun (WGS) entry which is preliminary data.</text>
</comment>
<dbReference type="EMBL" id="JAVDQZ010000008">
    <property type="protein sequence ID" value="MDR6428788.1"/>
    <property type="molecule type" value="Genomic_DNA"/>
</dbReference>
<sequence>MIKKIVAASLMLMSAVAMAGFPEEPVKIIVANPAGGPVDVMVRVLAHRLSASWGQPVVVENKPGGSGIVSTGALVKAKPDGYTLGMVVASALTIVPFAVERLPYDPVRDLKPVSLVARTPFVFVVDRASPLKTWQDFVRESAKRDLSVGSMSIGTAFHLVWEQTARQAGIKALYVPSPSSGKTQSDLIGGILDVALDAPSSAKGLIDGGRLRPLAVTSKERFPGLPQTPTLEELGLKGYSAQPWIGLMAPAGTPADRIAQIQQAVATLLKDPALKAQMESLGMTPVGSSAEELAATILNDRRDMEPLVKKLGIRLQ</sequence>
<evidence type="ECO:0000313" key="4">
    <source>
        <dbReference type="Proteomes" id="UP001184828"/>
    </source>
</evidence>
<dbReference type="CDD" id="cd07012">
    <property type="entry name" value="PBP2_Bug_TTT"/>
    <property type="match status" value="1"/>
</dbReference>
<name>A0AAE3Y069_VARPD</name>
<evidence type="ECO:0000313" key="3">
    <source>
        <dbReference type="EMBL" id="MDR6428788.1"/>
    </source>
</evidence>
<feature type="signal peptide" evidence="2">
    <location>
        <begin position="1"/>
        <end position="19"/>
    </location>
</feature>
<dbReference type="PIRSF" id="PIRSF017082">
    <property type="entry name" value="YflP"/>
    <property type="match status" value="1"/>
</dbReference>
<gene>
    <name evidence="3" type="ORF">J2738_004952</name>
</gene>
<dbReference type="InterPro" id="IPR042100">
    <property type="entry name" value="Bug_dom1"/>
</dbReference>
<dbReference type="Pfam" id="PF03401">
    <property type="entry name" value="TctC"/>
    <property type="match status" value="1"/>
</dbReference>
<dbReference type="PANTHER" id="PTHR42928:SF5">
    <property type="entry name" value="BLR1237 PROTEIN"/>
    <property type="match status" value="1"/>
</dbReference>
<evidence type="ECO:0000256" key="2">
    <source>
        <dbReference type="SAM" id="SignalP"/>
    </source>
</evidence>
<keyword evidence="3" id="KW-0675">Receptor</keyword>
<proteinExistence type="inferred from homology"/>
<accession>A0AAE3Y069</accession>
<keyword evidence="2" id="KW-0732">Signal</keyword>
<comment type="similarity">
    <text evidence="1">Belongs to the UPF0065 (bug) family.</text>
</comment>
<protein>
    <submittedName>
        <fullName evidence="3">Tripartite-type tricarboxylate transporter receptor subunit TctC</fullName>
    </submittedName>
</protein>